<dbReference type="Gene3D" id="3.90.1750.20">
    <property type="entry name" value="Putative Large Serine Recombinase, Chain B, Domain 2"/>
    <property type="match status" value="1"/>
</dbReference>
<dbReference type="GO" id="GO:0000150">
    <property type="term" value="F:DNA strand exchange activity"/>
    <property type="evidence" value="ECO:0007669"/>
    <property type="project" value="InterPro"/>
</dbReference>
<feature type="domain" description="Recombinase" evidence="2">
    <location>
        <begin position="194"/>
        <end position="297"/>
    </location>
</feature>
<dbReference type="InterPro" id="IPR006119">
    <property type="entry name" value="Resolv_N"/>
</dbReference>
<dbReference type="InterPro" id="IPR038109">
    <property type="entry name" value="DNA_bind_recomb_sf"/>
</dbReference>
<dbReference type="PANTHER" id="PTHR30461">
    <property type="entry name" value="DNA-INVERTASE FROM LAMBDOID PROPHAGE"/>
    <property type="match status" value="1"/>
</dbReference>
<gene>
    <name evidence="3" type="ORF">Ari01nite_69720</name>
</gene>
<dbReference type="SMART" id="SM00857">
    <property type="entry name" value="Resolvase"/>
    <property type="match status" value="1"/>
</dbReference>
<dbReference type="Pfam" id="PF00239">
    <property type="entry name" value="Resolvase"/>
    <property type="match status" value="1"/>
</dbReference>
<comment type="caution">
    <text evidence="3">The sequence shown here is derived from an EMBL/GenBank/DDBJ whole genome shotgun (WGS) entry which is preliminary data.</text>
</comment>
<dbReference type="InterPro" id="IPR050639">
    <property type="entry name" value="SSR_resolvase"/>
</dbReference>
<reference evidence="3" key="1">
    <citation type="submission" date="2021-01" db="EMBL/GenBank/DDBJ databases">
        <title>Whole genome shotgun sequence of Actinoplanes rishiriensis NBRC 108556.</title>
        <authorList>
            <person name="Komaki H."/>
            <person name="Tamura T."/>
        </authorList>
    </citation>
    <scope>NUCLEOTIDE SEQUENCE</scope>
    <source>
        <strain evidence="3">NBRC 108556</strain>
    </source>
</reference>
<dbReference type="CDD" id="cd00338">
    <property type="entry name" value="Ser_Recombinase"/>
    <property type="match status" value="1"/>
</dbReference>
<evidence type="ECO:0000313" key="3">
    <source>
        <dbReference type="EMBL" id="GIE99507.1"/>
    </source>
</evidence>
<dbReference type="AlphaFoldDB" id="A0A919K667"/>
<evidence type="ECO:0000256" key="1">
    <source>
        <dbReference type="SAM" id="MobiDB-lite"/>
    </source>
</evidence>
<dbReference type="Proteomes" id="UP000636960">
    <property type="component" value="Unassembled WGS sequence"/>
</dbReference>
<feature type="compositionally biased region" description="Basic residues" evidence="1">
    <location>
        <begin position="495"/>
        <end position="509"/>
    </location>
</feature>
<evidence type="ECO:0000259" key="2">
    <source>
        <dbReference type="PROSITE" id="PS51737"/>
    </source>
</evidence>
<organism evidence="3 4">
    <name type="scientific">Paractinoplanes rishiriensis</name>
    <dbReference type="NCBI Taxonomy" id="1050105"/>
    <lineage>
        <taxon>Bacteria</taxon>
        <taxon>Bacillati</taxon>
        <taxon>Actinomycetota</taxon>
        <taxon>Actinomycetes</taxon>
        <taxon>Micromonosporales</taxon>
        <taxon>Micromonosporaceae</taxon>
        <taxon>Paractinoplanes</taxon>
    </lineage>
</organism>
<feature type="region of interest" description="Disordered" evidence="1">
    <location>
        <begin position="495"/>
        <end position="518"/>
    </location>
</feature>
<protein>
    <recommendedName>
        <fullName evidence="2">Recombinase domain-containing protein</fullName>
    </recommendedName>
</protein>
<dbReference type="Pfam" id="PF07508">
    <property type="entry name" value="Recombinase"/>
    <property type="match status" value="1"/>
</dbReference>
<name>A0A919K667_9ACTN</name>
<dbReference type="Gene3D" id="3.40.50.1390">
    <property type="entry name" value="Resolvase, N-terminal catalytic domain"/>
    <property type="match status" value="1"/>
</dbReference>
<evidence type="ECO:0000313" key="4">
    <source>
        <dbReference type="Proteomes" id="UP000636960"/>
    </source>
</evidence>
<sequence>MEFSRNEPQNAIGYVRLSELRRVDLDDDGNGKGNEDQRERIVARAAAKGWRIIHWIVENDLSPGRGKNRSASAFKRRKIKLPDGRVEMRTVRPGFRKALDLLASGKADGFVALDLDRTVRDPRDLEDMIDVVEQHRMPVDSVTGSLRLGTDADITMARVMVAVANKESRDKARRVAAARERQAKAGEYGGGRRPFGFDEDGVTPRPEETAVIKDCTIRCVQGASLRSLAGDLRKGDVPTVTGAQWSAETLRDILLRPRNAGRMVYQGEEIGDAPWEPIVAVETFRALVSKLTDPARKTGPGAAPKWLGSNLYTCGICTAEDYSTRVGVQVRIGGRQPAYRCADRNHLVRAVKHVDALVERLIVARLSRDDAVDLLPTTGPEVDVKGLRAEAQAIRKNLNELAEDKSLGLIDRAQLISGTEKGKKRLEAITSLLQEATVDSPLADLIGAEDVQATWEGLSLSHQRLVIDELVTVRILPSGRAGRGFDPATVDIRWKHQSNPRGGGRRARRIAPADQQEA</sequence>
<dbReference type="PANTHER" id="PTHR30461:SF23">
    <property type="entry name" value="DNA RECOMBINASE-RELATED"/>
    <property type="match status" value="1"/>
</dbReference>
<dbReference type="EMBL" id="BOMV01000073">
    <property type="protein sequence ID" value="GIE99507.1"/>
    <property type="molecule type" value="Genomic_DNA"/>
</dbReference>
<proteinExistence type="predicted"/>
<dbReference type="InterPro" id="IPR036162">
    <property type="entry name" value="Resolvase-like_N_sf"/>
</dbReference>
<dbReference type="SUPFAM" id="SSF53041">
    <property type="entry name" value="Resolvase-like"/>
    <property type="match status" value="1"/>
</dbReference>
<dbReference type="InterPro" id="IPR011109">
    <property type="entry name" value="DNA_bind_recombinase_dom"/>
</dbReference>
<accession>A0A919K667</accession>
<keyword evidence="4" id="KW-1185">Reference proteome</keyword>
<dbReference type="RefSeq" id="WP_203786493.1">
    <property type="nucleotide sequence ID" value="NZ_BOMV01000073.1"/>
</dbReference>
<dbReference type="PROSITE" id="PS51737">
    <property type="entry name" value="RECOMBINASE_DNA_BIND"/>
    <property type="match status" value="1"/>
</dbReference>
<dbReference type="GO" id="GO:0003677">
    <property type="term" value="F:DNA binding"/>
    <property type="evidence" value="ECO:0007669"/>
    <property type="project" value="InterPro"/>
</dbReference>